<dbReference type="GO" id="GO:0003677">
    <property type="term" value="F:DNA binding"/>
    <property type="evidence" value="ECO:0007669"/>
    <property type="project" value="UniProtKB-KW"/>
</dbReference>
<name>A0A4Q9GG25_9HYPH</name>
<dbReference type="EMBL" id="SIUB01000005">
    <property type="protein sequence ID" value="TBN52406.1"/>
    <property type="molecule type" value="Genomic_DNA"/>
</dbReference>
<dbReference type="GO" id="GO:0003700">
    <property type="term" value="F:DNA-binding transcription factor activity"/>
    <property type="evidence" value="ECO:0007669"/>
    <property type="project" value="InterPro"/>
</dbReference>
<dbReference type="GO" id="GO:0045892">
    <property type="term" value="P:negative regulation of DNA-templated transcription"/>
    <property type="evidence" value="ECO:0007669"/>
    <property type="project" value="TreeGrafter"/>
</dbReference>
<dbReference type="InterPro" id="IPR028978">
    <property type="entry name" value="Chorismate_lyase_/UTRA_dom_sf"/>
</dbReference>
<dbReference type="PANTHER" id="PTHR44846">
    <property type="entry name" value="MANNOSYL-D-GLYCERATE TRANSPORT/METABOLISM SYSTEM REPRESSOR MNGR-RELATED"/>
    <property type="match status" value="1"/>
</dbReference>
<keyword evidence="3" id="KW-0804">Transcription</keyword>
<evidence type="ECO:0000256" key="2">
    <source>
        <dbReference type="ARBA" id="ARBA00023125"/>
    </source>
</evidence>
<dbReference type="SMART" id="SM00866">
    <property type="entry name" value="UTRA"/>
    <property type="match status" value="1"/>
</dbReference>
<dbReference type="SUPFAM" id="SSF64288">
    <property type="entry name" value="Chorismate lyase-like"/>
    <property type="match status" value="1"/>
</dbReference>
<keyword evidence="1" id="KW-0805">Transcription regulation</keyword>
<keyword evidence="6" id="KW-1185">Reference proteome</keyword>
<evidence type="ECO:0000259" key="4">
    <source>
        <dbReference type="PROSITE" id="PS50949"/>
    </source>
</evidence>
<dbReference type="InterPro" id="IPR050679">
    <property type="entry name" value="Bact_HTH_transcr_reg"/>
</dbReference>
<dbReference type="InterPro" id="IPR036388">
    <property type="entry name" value="WH-like_DNA-bd_sf"/>
</dbReference>
<dbReference type="PANTHER" id="PTHR44846:SF1">
    <property type="entry name" value="MANNOSYL-D-GLYCERATE TRANSPORT_METABOLISM SYSTEM REPRESSOR MNGR-RELATED"/>
    <property type="match status" value="1"/>
</dbReference>
<dbReference type="Gene3D" id="1.10.10.10">
    <property type="entry name" value="Winged helix-like DNA-binding domain superfamily/Winged helix DNA-binding domain"/>
    <property type="match status" value="1"/>
</dbReference>
<comment type="caution">
    <text evidence="5">The sequence shown here is derived from an EMBL/GenBank/DDBJ whole genome shotgun (WGS) entry which is preliminary data.</text>
</comment>
<dbReference type="AlphaFoldDB" id="A0A4Q9GG25"/>
<feature type="domain" description="HTH gntR-type" evidence="4">
    <location>
        <begin position="48"/>
        <end position="116"/>
    </location>
</feature>
<evidence type="ECO:0000256" key="1">
    <source>
        <dbReference type="ARBA" id="ARBA00023015"/>
    </source>
</evidence>
<dbReference type="Pfam" id="PF00392">
    <property type="entry name" value="GntR"/>
    <property type="match status" value="1"/>
</dbReference>
<dbReference type="PRINTS" id="PR00035">
    <property type="entry name" value="HTHGNTR"/>
</dbReference>
<gene>
    <name evidence="5" type="ORF">EYR15_11220</name>
</gene>
<evidence type="ECO:0000256" key="3">
    <source>
        <dbReference type="ARBA" id="ARBA00023163"/>
    </source>
</evidence>
<dbReference type="Gene3D" id="3.40.1410.10">
    <property type="entry name" value="Chorismate lyase-like"/>
    <property type="match status" value="1"/>
</dbReference>
<reference evidence="5 6" key="1">
    <citation type="submission" date="2019-02" db="EMBL/GenBank/DDBJ databases">
        <title>Hansschlegelia quercus sp. nov., a novel methylotrophic bacterium from buds of oak (Quercus robur L.).</title>
        <authorList>
            <person name="Agafonova N.V."/>
            <person name="Kaparullina E.N."/>
            <person name="Grouzdev D.S."/>
            <person name="Doronina N.V."/>
        </authorList>
    </citation>
    <scope>NUCLEOTIDE SEQUENCE [LARGE SCALE GENOMIC DNA]</scope>
    <source>
        <strain evidence="5 6">Dub</strain>
    </source>
</reference>
<keyword evidence="2" id="KW-0238">DNA-binding</keyword>
<proteinExistence type="predicted"/>
<dbReference type="Pfam" id="PF07702">
    <property type="entry name" value="UTRA"/>
    <property type="match status" value="1"/>
</dbReference>
<dbReference type="SUPFAM" id="SSF46785">
    <property type="entry name" value="Winged helix' DNA-binding domain"/>
    <property type="match status" value="1"/>
</dbReference>
<dbReference type="Proteomes" id="UP000291613">
    <property type="component" value="Unassembled WGS sequence"/>
</dbReference>
<dbReference type="SMART" id="SM00345">
    <property type="entry name" value="HTH_GNTR"/>
    <property type="match status" value="1"/>
</dbReference>
<dbReference type="CDD" id="cd07377">
    <property type="entry name" value="WHTH_GntR"/>
    <property type="match status" value="1"/>
</dbReference>
<dbReference type="OrthoDB" id="7173258at2"/>
<evidence type="ECO:0000313" key="6">
    <source>
        <dbReference type="Proteomes" id="UP000291613"/>
    </source>
</evidence>
<dbReference type="PROSITE" id="PS50949">
    <property type="entry name" value="HTH_GNTR"/>
    <property type="match status" value="1"/>
</dbReference>
<dbReference type="InterPro" id="IPR000524">
    <property type="entry name" value="Tscrpt_reg_HTH_GntR"/>
</dbReference>
<accession>A0A4Q9GG25</accession>
<dbReference type="InterPro" id="IPR036390">
    <property type="entry name" value="WH_DNA-bd_sf"/>
</dbReference>
<protein>
    <submittedName>
        <fullName evidence="5">GntR family transcriptional regulator</fullName>
    </submittedName>
</protein>
<organism evidence="5 6">
    <name type="scientific">Hansschlegelia quercus</name>
    <dbReference type="NCBI Taxonomy" id="2528245"/>
    <lineage>
        <taxon>Bacteria</taxon>
        <taxon>Pseudomonadati</taxon>
        <taxon>Pseudomonadota</taxon>
        <taxon>Alphaproteobacteria</taxon>
        <taxon>Hyphomicrobiales</taxon>
        <taxon>Methylopilaceae</taxon>
        <taxon>Hansschlegelia</taxon>
    </lineage>
</organism>
<sequence>MPPALTFAAARGEAIHRRTTGKSASKTGDVTKQATLSSQLRLNNDTALPHYLQLERQIGALIETGVIPLGTTLPPSRKLASDLGLSRTTIQKCYDTLRRNNLLSADGRRGFTVIAGDRVEPSLERLKGFTEEMREIGRTPSSRVIERAVVADRSVASVFGLPSTASFLKLVRVRFGDDTPMSREVAWYNLSAAPALETDDLKGSVYELLRKSGAALTHCEQTIEAAQPNAEECATFGFDEPRPCLLIKRRSFAADNQLIEYVEGLFRGDSYAYRLKLSI</sequence>
<evidence type="ECO:0000313" key="5">
    <source>
        <dbReference type="EMBL" id="TBN52406.1"/>
    </source>
</evidence>
<dbReference type="InterPro" id="IPR011663">
    <property type="entry name" value="UTRA"/>
</dbReference>